<name>A0A7N0TF13_KALFE</name>
<dbReference type="Gramene" id="Kaladp0035s0071.1.v1.1">
    <property type="protein sequence ID" value="Kaladp0035s0071.1.v1.1.CDS.1"/>
    <property type="gene ID" value="Kaladp0035s0071.v1.1"/>
</dbReference>
<dbReference type="EnsemblPlants" id="Kaladp0035s0071.1.v1.1">
    <property type="protein sequence ID" value="Kaladp0035s0071.1.v1.1.CDS.1"/>
    <property type="gene ID" value="Kaladp0035s0071.v1.1"/>
</dbReference>
<dbReference type="Proteomes" id="UP000594263">
    <property type="component" value="Unplaced"/>
</dbReference>
<accession>A0A7N0TF13</accession>
<reference evidence="1" key="1">
    <citation type="submission" date="2021-01" db="UniProtKB">
        <authorList>
            <consortium name="EnsemblPlants"/>
        </authorList>
    </citation>
    <scope>IDENTIFICATION</scope>
</reference>
<evidence type="ECO:0000313" key="1">
    <source>
        <dbReference type="EnsemblPlants" id="Kaladp0035s0071.1.v1.1.CDS.1"/>
    </source>
</evidence>
<keyword evidence="2" id="KW-1185">Reference proteome</keyword>
<proteinExistence type="predicted"/>
<sequence>MSGFRHGKPSVFSTAGSAPFPIAFESVSFAMSESAYFVITARSASSMPTPSQTCPSLTWI</sequence>
<dbReference type="AlphaFoldDB" id="A0A7N0TF13"/>
<evidence type="ECO:0000313" key="2">
    <source>
        <dbReference type="Proteomes" id="UP000594263"/>
    </source>
</evidence>
<protein>
    <submittedName>
        <fullName evidence="1">Uncharacterized protein</fullName>
    </submittedName>
</protein>
<organism evidence="1 2">
    <name type="scientific">Kalanchoe fedtschenkoi</name>
    <name type="common">Lavender scallops</name>
    <name type="synonym">South American air plant</name>
    <dbReference type="NCBI Taxonomy" id="63787"/>
    <lineage>
        <taxon>Eukaryota</taxon>
        <taxon>Viridiplantae</taxon>
        <taxon>Streptophyta</taxon>
        <taxon>Embryophyta</taxon>
        <taxon>Tracheophyta</taxon>
        <taxon>Spermatophyta</taxon>
        <taxon>Magnoliopsida</taxon>
        <taxon>eudicotyledons</taxon>
        <taxon>Gunneridae</taxon>
        <taxon>Pentapetalae</taxon>
        <taxon>Saxifragales</taxon>
        <taxon>Crassulaceae</taxon>
        <taxon>Kalanchoe</taxon>
    </lineage>
</organism>